<proteinExistence type="predicted"/>
<protein>
    <submittedName>
        <fullName evidence="3">Ankyrin repeat and MYND domain-containing protein 1-like</fullName>
    </submittedName>
</protein>
<dbReference type="AlphaFoldDB" id="A0A6P6C6E3"/>
<organism evidence="2 3">
    <name type="scientific">Pteropus vampyrus</name>
    <name type="common">Large flying fox</name>
    <dbReference type="NCBI Taxonomy" id="132908"/>
    <lineage>
        <taxon>Eukaryota</taxon>
        <taxon>Metazoa</taxon>
        <taxon>Chordata</taxon>
        <taxon>Craniata</taxon>
        <taxon>Vertebrata</taxon>
        <taxon>Euteleostomi</taxon>
        <taxon>Mammalia</taxon>
        <taxon>Eutheria</taxon>
        <taxon>Laurasiatheria</taxon>
        <taxon>Chiroptera</taxon>
        <taxon>Yinpterochiroptera</taxon>
        <taxon>Pteropodoidea</taxon>
        <taxon>Pteropodidae</taxon>
        <taxon>Pteropodinae</taxon>
        <taxon>Pteropus</taxon>
    </lineage>
</organism>
<accession>A0A6P6C6E3</accession>
<evidence type="ECO:0000256" key="1">
    <source>
        <dbReference type="SAM" id="MobiDB-lite"/>
    </source>
</evidence>
<reference evidence="3" key="1">
    <citation type="submission" date="2025-08" db="UniProtKB">
        <authorList>
            <consortium name="RefSeq"/>
        </authorList>
    </citation>
    <scope>IDENTIFICATION</scope>
    <source>
        <tissue evidence="3">Kidney</tissue>
    </source>
</reference>
<feature type="region of interest" description="Disordered" evidence="1">
    <location>
        <begin position="15"/>
        <end position="59"/>
    </location>
</feature>
<name>A0A6P6C6E3_PTEVA</name>
<feature type="non-terminal residue" evidence="3">
    <location>
        <position position="1"/>
    </location>
</feature>
<dbReference type="KEGG" id="pvp:111735718"/>
<dbReference type="InterPro" id="IPR053064">
    <property type="entry name" value="Ankyrin-MYND_domain-protein"/>
</dbReference>
<keyword evidence="2" id="KW-1185">Reference proteome</keyword>
<dbReference type="PANTHER" id="PTHR15897">
    <property type="entry name" value="ANKYRIN REPEAT AND MYND DOMAIN PROTEIN 1"/>
    <property type="match status" value="1"/>
</dbReference>
<feature type="compositionally biased region" description="Polar residues" evidence="1">
    <location>
        <begin position="24"/>
        <end position="41"/>
    </location>
</feature>
<dbReference type="Proteomes" id="UP000515202">
    <property type="component" value="Unplaced"/>
</dbReference>
<dbReference type="PANTHER" id="PTHR15897:SF2">
    <property type="entry name" value="ANKYRIN REPEAT AND MYND DOMAIN-CONTAINING PROTEIN 1"/>
    <property type="match status" value="1"/>
</dbReference>
<dbReference type="GeneID" id="111735718"/>
<evidence type="ECO:0000313" key="2">
    <source>
        <dbReference type="Proteomes" id="UP000515202"/>
    </source>
</evidence>
<feature type="compositionally biased region" description="Basic and acidic residues" evidence="1">
    <location>
        <begin position="46"/>
        <end position="55"/>
    </location>
</feature>
<dbReference type="RefSeq" id="XP_023382941.1">
    <property type="nucleotide sequence ID" value="XM_023527173.1"/>
</dbReference>
<evidence type="ECO:0000313" key="3">
    <source>
        <dbReference type="RefSeq" id="XP_023382941.1"/>
    </source>
</evidence>
<sequence>SIFFELAHARVSQELRPLPAAAGSQESVNPRASLQKPTSPRGSIGDLDKAEKGLDDVSGNVDKCTLCSNETNFESDVSMLSFSIALSRDMLEKSARTHSMLKGPAFGDTSSDKGTMRQMALSMIE</sequence>
<gene>
    <name evidence="3" type="primary">LOC111735718</name>
</gene>